<dbReference type="GO" id="GO:0051087">
    <property type="term" value="F:protein-folding chaperone binding"/>
    <property type="evidence" value="ECO:0007669"/>
    <property type="project" value="TreeGrafter"/>
</dbReference>
<dbReference type="InterPro" id="IPR041421">
    <property type="entry name" value="Ubl4_C_TUGS"/>
</dbReference>
<gene>
    <name evidence="4" type="ORF">BSL78_28370</name>
</gene>
<dbReference type="STRING" id="307972.A0A2G8JGB1"/>
<dbReference type="Pfam" id="PF00240">
    <property type="entry name" value="ubiquitin"/>
    <property type="match status" value="1"/>
</dbReference>
<dbReference type="GO" id="GO:0071818">
    <property type="term" value="C:BAT3 complex"/>
    <property type="evidence" value="ECO:0007669"/>
    <property type="project" value="TreeGrafter"/>
</dbReference>
<dbReference type="SUPFAM" id="SSF54236">
    <property type="entry name" value="Ubiquitin-like"/>
    <property type="match status" value="1"/>
</dbReference>
<protein>
    <submittedName>
        <fullName evidence="4">Putative ubiquitin-like protein 4A</fullName>
    </submittedName>
</protein>
<dbReference type="PRINTS" id="PR00348">
    <property type="entry name" value="UBIQUITIN"/>
</dbReference>
<dbReference type="AlphaFoldDB" id="A0A2G8JGB1"/>
<keyword evidence="2" id="KW-0963">Cytoplasm</keyword>
<dbReference type="CDD" id="cd01807">
    <property type="entry name" value="Ubl_UBL4A_like"/>
    <property type="match status" value="1"/>
</dbReference>
<dbReference type="PROSITE" id="PS50053">
    <property type="entry name" value="UBIQUITIN_2"/>
    <property type="match status" value="1"/>
</dbReference>
<organism evidence="4 5">
    <name type="scientific">Stichopus japonicus</name>
    <name type="common">Sea cucumber</name>
    <dbReference type="NCBI Taxonomy" id="307972"/>
    <lineage>
        <taxon>Eukaryota</taxon>
        <taxon>Metazoa</taxon>
        <taxon>Echinodermata</taxon>
        <taxon>Eleutherozoa</taxon>
        <taxon>Echinozoa</taxon>
        <taxon>Holothuroidea</taxon>
        <taxon>Aspidochirotacea</taxon>
        <taxon>Aspidochirotida</taxon>
        <taxon>Stichopodidae</taxon>
        <taxon>Apostichopus</taxon>
    </lineage>
</organism>
<dbReference type="GO" id="GO:0006620">
    <property type="term" value="P:post-translational protein targeting to endoplasmic reticulum membrane"/>
    <property type="evidence" value="ECO:0007669"/>
    <property type="project" value="InterPro"/>
</dbReference>
<evidence type="ECO:0000259" key="3">
    <source>
        <dbReference type="PROSITE" id="PS50053"/>
    </source>
</evidence>
<dbReference type="InterPro" id="IPR029071">
    <property type="entry name" value="Ubiquitin-like_domsf"/>
</dbReference>
<dbReference type="GO" id="GO:0071816">
    <property type="term" value="P:tail-anchored membrane protein insertion into ER membrane"/>
    <property type="evidence" value="ECO:0007669"/>
    <property type="project" value="TreeGrafter"/>
</dbReference>
<name>A0A2G8JGB1_STIJA</name>
<dbReference type="OrthoDB" id="417450at2759"/>
<accession>A0A2G8JGB1</accession>
<sequence>MILTVKILQTPSKECRIEVTASEPVISVKRMVARELDVPVHLQRLVFKGKTLADGQCLCDYNIGPGTKIHLVVRRPEFDADSLSPACLGRSTALWDKLQEVLHRHYEPGDAEIVLENFKKEFSSSVSSLSWDDIERLALSKMGASNNPSQAGPST</sequence>
<evidence type="ECO:0000256" key="2">
    <source>
        <dbReference type="ARBA" id="ARBA00022490"/>
    </source>
</evidence>
<dbReference type="InterPro" id="IPR019956">
    <property type="entry name" value="Ubiquitin_dom"/>
</dbReference>
<dbReference type="InterPro" id="IPR044724">
    <property type="entry name" value="Ubl_UBL4A-like"/>
</dbReference>
<proteinExistence type="predicted"/>
<evidence type="ECO:0000313" key="4">
    <source>
        <dbReference type="EMBL" id="PIK34804.1"/>
    </source>
</evidence>
<evidence type="ECO:0000256" key="1">
    <source>
        <dbReference type="ARBA" id="ARBA00004514"/>
    </source>
</evidence>
<reference evidence="4 5" key="1">
    <citation type="journal article" date="2017" name="PLoS Biol.">
        <title>The sea cucumber genome provides insights into morphological evolution and visceral regeneration.</title>
        <authorList>
            <person name="Zhang X."/>
            <person name="Sun L."/>
            <person name="Yuan J."/>
            <person name="Sun Y."/>
            <person name="Gao Y."/>
            <person name="Zhang L."/>
            <person name="Li S."/>
            <person name="Dai H."/>
            <person name="Hamel J.F."/>
            <person name="Liu C."/>
            <person name="Yu Y."/>
            <person name="Liu S."/>
            <person name="Lin W."/>
            <person name="Guo K."/>
            <person name="Jin S."/>
            <person name="Xu P."/>
            <person name="Storey K.B."/>
            <person name="Huan P."/>
            <person name="Zhang T."/>
            <person name="Zhou Y."/>
            <person name="Zhang J."/>
            <person name="Lin C."/>
            <person name="Li X."/>
            <person name="Xing L."/>
            <person name="Huo D."/>
            <person name="Sun M."/>
            <person name="Wang L."/>
            <person name="Mercier A."/>
            <person name="Li F."/>
            <person name="Yang H."/>
            <person name="Xiang J."/>
        </authorList>
    </citation>
    <scope>NUCLEOTIDE SEQUENCE [LARGE SCALE GENOMIC DNA]</scope>
    <source>
        <strain evidence="4">Shaxun</strain>
        <tissue evidence="4">Muscle</tissue>
    </source>
</reference>
<dbReference type="EMBL" id="MRZV01002074">
    <property type="protein sequence ID" value="PIK34804.1"/>
    <property type="molecule type" value="Genomic_DNA"/>
</dbReference>
<dbReference type="Proteomes" id="UP000230750">
    <property type="component" value="Unassembled WGS sequence"/>
</dbReference>
<dbReference type="InterPro" id="IPR000626">
    <property type="entry name" value="Ubiquitin-like_dom"/>
</dbReference>
<dbReference type="Pfam" id="PF17840">
    <property type="entry name" value="Tugs"/>
    <property type="match status" value="1"/>
</dbReference>
<dbReference type="InterPro" id="IPR047154">
    <property type="entry name" value="UBL4A-like"/>
</dbReference>
<feature type="domain" description="Ubiquitin-like" evidence="3">
    <location>
        <begin position="1"/>
        <end position="76"/>
    </location>
</feature>
<dbReference type="PANTHER" id="PTHR46555:SF1">
    <property type="entry name" value="UBIQUITIN-LIKE PROTEIN 4A"/>
    <property type="match status" value="1"/>
</dbReference>
<dbReference type="SMART" id="SM00213">
    <property type="entry name" value="UBQ"/>
    <property type="match status" value="1"/>
</dbReference>
<comment type="subcellular location">
    <subcellularLocation>
        <location evidence="1">Cytoplasm</location>
        <location evidence="1">Cytosol</location>
    </subcellularLocation>
</comment>
<dbReference type="Gene3D" id="3.10.20.90">
    <property type="entry name" value="Phosphatidylinositol 3-kinase Catalytic Subunit, Chain A, domain 1"/>
    <property type="match status" value="1"/>
</dbReference>
<dbReference type="PANTHER" id="PTHR46555">
    <property type="entry name" value="UBIQUITIN-LIKE PROTEIN 4A"/>
    <property type="match status" value="1"/>
</dbReference>
<comment type="caution">
    <text evidence="4">The sequence shown here is derived from an EMBL/GenBank/DDBJ whole genome shotgun (WGS) entry which is preliminary data.</text>
</comment>
<keyword evidence="5" id="KW-1185">Reference proteome</keyword>
<evidence type="ECO:0000313" key="5">
    <source>
        <dbReference type="Proteomes" id="UP000230750"/>
    </source>
</evidence>